<name>A0A9P8Q856_WICPI</name>
<organism evidence="1 2">
    <name type="scientific">Wickerhamomyces pijperi</name>
    <name type="common">Yeast</name>
    <name type="synonym">Pichia pijperi</name>
    <dbReference type="NCBI Taxonomy" id="599730"/>
    <lineage>
        <taxon>Eukaryota</taxon>
        <taxon>Fungi</taxon>
        <taxon>Dikarya</taxon>
        <taxon>Ascomycota</taxon>
        <taxon>Saccharomycotina</taxon>
        <taxon>Saccharomycetes</taxon>
        <taxon>Phaffomycetales</taxon>
        <taxon>Wickerhamomycetaceae</taxon>
        <taxon>Wickerhamomyces</taxon>
    </lineage>
</organism>
<proteinExistence type="predicted"/>
<evidence type="ECO:0000313" key="2">
    <source>
        <dbReference type="Proteomes" id="UP000774326"/>
    </source>
</evidence>
<sequence>MASFSKVAFLSLTGVQPKDVLDIADGGSVRDGLGLDVVMEQRVLFNFRSVKNHRSSHLLESETLPVVRGVGFKVHDSLHGVDIVEGDVAGLDLGWKSIFHTPFLSVKRRSTSFHNLMCWAVLVALGSGKWLGQRGES</sequence>
<keyword evidence="2" id="KW-1185">Reference proteome</keyword>
<dbReference type="AlphaFoldDB" id="A0A9P8Q856"/>
<evidence type="ECO:0000313" key="1">
    <source>
        <dbReference type="EMBL" id="KAH3684669.1"/>
    </source>
</evidence>
<gene>
    <name evidence="1" type="ORF">WICPIJ_004356</name>
</gene>
<reference evidence="1" key="1">
    <citation type="journal article" date="2021" name="Open Biol.">
        <title>Shared evolutionary footprints suggest mitochondrial oxidative damage underlies multiple complex I losses in fungi.</title>
        <authorList>
            <person name="Schikora-Tamarit M.A."/>
            <person name="Marcet-Houben M."/>
            <person name="Nosek J."/>
            <person name="Gabaldon T."/>
        </authorList>
    </citation>
    <scope>NUCLEOTIDE SEQUENCE</scope>
    <source>
        <strain evidence="1">CBS2887</strain>
    </source>
</reference>
<reference evidence="1" key="2">
    <citation type="submission" date="2021-01" db="EMBL/GenBank/DDBJ databases">
        <authorList>
            <person name="Schikora-Tamarit M.A."/>
        </authorList>
    </citation>
    <scope>NUCLEOTIDE SEQUENCE</scope>
    <source>
        <strain evidence="1">CBS2887</strain>
    </source>
</reference>
<protein>
    <submittedName>
        <fullName evidence="1">Uncharacterized protein</fullName>
    </submittedName>
</protein>
<dbReference type="Proteomes" id="UP000774326">
    <property type="component" value="Unassembled WGS sequence"/>
</dbReference>
<dbReference type="EMBL" id="JAEUBG010002365">
    <property type="protein sequence ID" value="KAH3684669.1"/>
    <property type="molecule type" value="Genomic_DNA"/>
</dbReference>
<comment type="caution">
    <text evidence="1">The sequence shown here is derived from an EMBL/GenBank/DDBJ whole genome shotgun (WGS) entry which is preliminary data.</text>
</comment>
<accession>A0A9P8Q856</accession>